<proteinExistence type="predicted"/>
<name>A0A139SYE0_9GAMM</name>
<dbReference type="NCBIfam" id="TIGR02532">
    <property type="entry name" value="IV_pilin_GFxxxE"/>
    <property type="match status" value="1"/>
</dbReference>
<dbReference type="OrthoDB" id="5296662at2"/>
<organism evidence="2 3">
    <name type="scientific">Ventosimonas gracilis</name>
    <dbReference type="NCBI Taxonomy" id="1680762"/>
    <lineage>
        <taxon>Bacteria</taxon>
        <taxon>Pseudomonadati</taxon>
        <taxon>Pseudomonadota</taxon>
        <taxon>Gammaproteobacteria</taxon>
        <taxon>Pseudomonadales</taxon>
        <taxon>Ventosimonadaceae</taxon>
        <taxon>Ventosimonas</taxon>
    </lineage>
</organism>
<sequence length="247" mass="27047">MKSFIANYPKAQSGLSLIELMVALLVSTILLLGVLELFGSSSQTQRSANAVARLQENGRLVMDLIAREARRTGFNGCDGGLDSSDVDFGTGWGGTINFPDESLKGSTNTSLTIRYYGSPDGVTKDNCERRHLSKNYIEFKNDGNNLRVISSDTGTGGQILLNHAKIDRIDYLQPCTADPTETCTYKTEQLPKLSDGITPSFKEVQKLQVTLTLCSDTLSENSTNYCVGDTTAIKRTFKSLIDLRNRP</sequence>
<reference evidence="2 3" key="1">
    <citation type="submission" date="2016-02" db="EMBL/GenBank/DDBJ databases">
        <authorList>
            <person name="Wen L."/>
            <person name="He K."/>
            <person name="Yang H."/>
        </authorList>
    </citation>
    <scope>NUCLEOTIDE SEQUENCE [LARGE SCALE GENOMIC DNA]</scope>
    <source>
        <strain evidence="2 3">CV58</strain>
    </source>
</reference>
<comment type="caution">
    <text evidence="2">The sequence shown here is derived from an EMBL/GenBank/DDBJ whole genome shotgun (WGS) entry which is preliminary data.</text>
</comment>
<gene>
    <name evidence="2" type="ORF">AXE65_08575</name>
</gene>
<protein>
    <recommendedName>
        <fullName evidence="4">Pilus assembly protein PilW</fullName>
    </recommendedName>
</protein>
<accession>A0A139SYE0</accession>
<dbReference type="InterPro" id="IPR045584">
    <property type="entry name" value="Pilin-like"/>
</dbReference>
<dbReference type="EMBL" id="LSZO01000006">
    <property type="protein sequence ID" value="KXU39410.1"/>
    <property type="molecule type" value="Genomic_DNA"/>
</dbReference>
<evidence type="ECO:0008006" key="4">
    <source>
        <dbReference type="Google" id="ProtNLM"/>
    </source>
</evidence>
<keyword evidence="3" id="KW-1185">Reference proteome</keyword>
<dbReference type="Proteomes" id="UP000072660">
    <property type="component" value="Unassembled WGS sequence"/>
</dbReference>
<keyword evidence="1" id="KW-1133">Transmembrane helix</keyword>
<dbReference type="InterPro" id="IPR012902">
    <property type="entry name" value="N_methyl_site"/>
</dbReference>
<evidence type="ECO:0000256" key="1">
    <source>
        <dbReference type="SAM" id="Phobius"/>
    </source>
</evidence>
<keyword evidence="1" id="KW-0812">Transmembrane</keyword>
<dbReference type="SUPFAM" id="SSF54523">
    <property type="entry name" value="Pili subunits"/>
    <property type="match status" value="1"/>
</dbReference>
<keyword evidence="1" id="KW-0472">Membrane</keyword>
<evidence type="ECO:0000313" key="3">
    <source>
        <dbReference type="Proteomes" id="UP000072660"/>
    </source>
</evidence>
<dbReference type="PROSITE" id="PS00409">
    <property type="entry name" value="PROKAR_NTER_METHYL"/>
    <property type="match status" value="1"/>
</dbReference>
<dbReference type="RefSeq" id="WP_068386483.1">
    <property type="nucleotide sequence ID" value="NZ_LSZO01000006.1"/>
</dbReference>
<dbReference type="Pfam" id="PF07963">
    <property type="entry name" value="N_methyl"/>
    <property type="match status" value="1"/>
</dbReference>
<dbReference type="AlphaFoldDB" id="A0A139SYE0"/>
<feature type="transmembrane region" description="Helical" evidence="1">
    <location>
        <begin position="20"/>
        <end position="38"/>
    </location>
</feature>
<evidence type="ECO:0000313" key="2">
    <source>
        <dbReference type="EMBL" id="KXU39410.1"/>
    </source>
</evidence>